<reference evidence="4" key="1">
    <citation type="submission" date="2023-03" db="EMBL/GenBank/DDBJ databases">
        <title>Mating type loci evolution in Malassezia.</title>
        <authorList>
            <person name="Coelho M.A."/>
        </authorList>
    </citation>
    <scope>NUCLEOTIDE SEQUENCE</scope>
    <source>
        <strain evidence="4">CBS 14135</strain>
    </source>
</reference>
<dbReference type="InterPro" id="IPR008928">
    <property type="entry name" value="6-hairpin_glycosidase_sf"/>
</dbReference>
<dbReference type="InterPro" id="IPR010905">
    <property type="entry name" value="Glyco_hydro_88"/>
</dbReference>
<dbReference type="PANTHER" id="PTHR41814:SF1">
    <property type="entry name" value="CELLULASE"/>
    <property type="match status" value="1"/>
</dbReference>
<dbReference type="InterPro" id="IPR042099">
    <property type="entry name" value="ANL_N_sf"/>
</dbReference>
<keyword evidence="1" id="KW-0378">Hydrolase</keyword>
<keyword evidence="3" id="KW-0812">Transmembrane</keyword>
<protein>
    <submittedName>
        <fullName evidence="4">Uncharacterized protein</fullName>
    </submittedName>
</protein>
<feature type="transmembrane region" description="Helical" evidence="3">
    <location>
        <begin position="12"/>
        <end position="28"/>
    </location>
</feature>
<evidence type="ECO:0000313" key="4">
    <source>
        <dbReference type="EMBL" id="WFC93664.1"/>
    </source>
</evidence>
<keyword evidence="3" id="KW-0472">Membrane</keyword>
<dbReference type="InterPro" id="IPR012341">
    <property type="entry name" value="6hp_glycosidase-like_sf"/>
</dbReference>
<evidence type="ECO:0000256" key="3">
    <source>
        <dbReference type="SAM" id="Phobius"/>
    </source>
</evidence>
<dbReference type="GO" id="GO:0016787">
    <property type="term" value="F:hydrolase activity"/>
    <property type="evidence" value="ECO:0007669"/>
    <property type="project" value="UniProtKB-KW"/>
</dbReference>
<evidence type="ECO:0000256" key="2">
    <source>
        <dbReference type="SAM" id="MobiDB-lite"/>
    </source>
</evidence>
<dbReference type="PANTHER" id="PTHR41814">
    <property type="entry name" value="EXPRESSED PROTEIN"/>
    <property type="match status" value="1"/>
</dbReference>
<proteinExistence type="predicted"/>
<dbReference type="Gene3D" id="1.50.10.10">
    <property type="match status" value="1"/>
</dbReference>
<accession>A0AAF0DPN2</accession>
<keyword evidence="3" id="KW-1133">Transmembrane helix</keyword>
<evidence type="ECO:0000256" key="1">
    <source>
        <dbReference type="ARBA" id="ARBA00022801"/>
    </source>
</evidence>
<dbReference type="SUPFAM" id="SSF56801">
    <property type="entry name" value="Acetyl-CoA synthetase-like"/>
    <property type="match status" value="1"/>
</dbReference>
<keyword evidence="5" id="KW-1185">Reference proteome</keyword>
<dbReference type="Gene3D" id="3.40.50.12780">
    <property type="entry name" value="N-terminal domain of ligase-like"/>
    <property type="match status" value="1"/>
</dbReference>
<dbReference type="Pfam" id="PF07470">
    <property type="entry name" value="Glyco_hydro_88"/>
    <property type="match status" value="1"/>
</dbReference>
<dbReference type="EMBL" id="CP119951">
    <property type="protein sequence ID" value="WFC93664.1"/>
    <property type="molecule type" value="Genomic_DNA"/>
</dbReference>
<dbReference type="GO" id="GO:0005975">
    <property type="term" value="P:carbohydrate metabolic process"/>
    <property type="evidence" value="ECO:0007669"/>
    <property type="project" value="InterPro"/>
</dbReference>
<feature type="region of interest" description="Disordered" evidence="2">
    <location>
        <begin position="590"/>
        <end position="613"/>
    </location>
</feature>
<organism evidence="4 5">
    <name type="scientific">Malassezia brasiliensis</name>
    <dbReference type="NCBI Taxonomy" id="1821822"/>
    <lineage>
        <taxon>Eukaryota</taxon>
        <taxon>Fungi</taxon>
        <taxon>Dikarya</taxon>
        <taxon>Basidiomycota</taxon>
        <taxon>Ustilaginomycotina</taxon>
        <taxon>Malasseziomycetes</taxon>
        <taxon>Malasseziales</taxon>
        <taxon>Malasseziaceae</taxon>
        <taxon>Malassezia</taxon>
    </lineage>
</organism>
<feature type="compositionally biased region" description="Low complexity" evidence="2">
    <location>
        <begin position="600"/>
        <end position="613"/>
    </location>
</feature>
<gene>
    <name evidence="4" type="ORF">MBRA1_000286</name>
</gene>
<sequence length="1115" mass="119207">MAVDAFEVDQLSIGLLVGILLVLALVKYQQYWDQPLLHPLILARQAETSQVHAPLESAIYRNINAPIGFDLAMRPQRFAPDVASLLALGVTGAEGEHARRVLDMSLTNVELRRQATAFAYGLQNALQGATPIIAVYGRLTSARSLIALLAGTVSGLPITTYVVPDGAQAMKLPDDVDFERAVLVRVDATEPVPPALARCTLSVVASAEETMPGVLSATRTLHFDDVLGQTTQDTPAACDHSTLRSSELDAVGARTFATFYDPDAEVWVRATHTAMTSGVTAWLSEYPPEKIPGMHDTLLTDAFLAGELSAPAYVSLALTALYTGAAFASEPSTEVLSLARVLKPTLLYLSARAAFHVEFSLWLPSTGALLHGLAYRVNTFALRNGRFTRNTWLDRWVAAPLRRKLGFDTVRATYVLSSGAEIDQTTLDQLRLYLAGPVMHAYVPHRLSEGSTAAVATAPVAASNMYDLQAFAPQLVDGTSTRRLAPHVGPPAVTTEVKLVQNTPAVQKHAAALAHLALDKAGTRDDPVGEVYVRGYTLAHATTEDIARDSTLSGWFATGDVGTFRTNGTLVIIAPHDAEHAGVAPDFTLDPSGDPLPELRASQPRRAASSARTTASRMAVAPMALAMLALCAAPLVAAVDTLGGLHPLSAERLALVSRARMPHAHERRAAINTTQASTAASSNSTMYNMALNSLLTAQRASWEQGVTQSAILETYYPEWSVYYKTSGDLYPKKDIPNESIPSQLLSLAYHSIAKQDRDGRLATVITGDESTSQGAAQDSASCGEGVLIGAWIIEGFVNNQPDPNGFWGGAAHRQLNYLLHNVSRSSNGVISQRAARNVIQLWSDQTYMGPPFLAHYALITNNNTLFNLAFDQLEGVHNGLLLRDGPGKGLWGHILDYSNVSAPHWIDGRAWLTGNGWAAAGMLRVMAASMHSSNDSVKQRGQALGSMVDSIFDTAYTFIDQNTGLFHNVVNDTRTFLDGSGSALMAYAVFRYGSMVPSKRDHVSMAEKTYQTLQKSLDPYGSYTNNILTVNELSTASPGPTSTESLAFLAMLASARRDYYAGNVTGSSGSVDAPAGSTAADQGSDSNSSALSRAGPWTALVALGTAWVAATLIAM</sequence>
<evidence type="ECO:0000313" key="5">
    <source>
        <dbReference type="Proteomes" id="UP001216638"/>
    </source>
</evidence>
<name>A0AAF0DPN2_9BASI</name>
<dbReference type="SUPFAM" id="SSF48208">
    <property type="entry name" value="Six-hairpin glycosidases"/>
    <property type="match status" value="1"/>
</dbReference>
<dbReference type="Proteomes" id="UP001216638">
    <property type="component" value="Chromosome 1"/>
</dbReference>
<dbReference type="AlphaFoldDB" id="A0AAF0DPN2"/>